<reference evidence="3" key="1">
    <citation type="journal article" date="2019" name="Int. J. Syst. Evol. Microbiol.">
        <title>The Global Catalogue of Microorganisms (GCM) 10K type strain sequencing project: providing services to taxonomists for standard genome sequencing and annotation.</title>
        <authorList>
            <consortium name="The Broad Institute Genomics Platform"/>
            <consortium name="The Broad Institute Genome Sequencing Center for Infectious Disease"/>
            <person name="Wu L."/>
            <person name="Ma J."/>
        </authorList>
    </citation>
    <scope>NUCLEOTIDE SEQUENCE [LARGE SCALE GENOMIC DNA]</scope>
    <source>
        <strain evidence="3">JCM 16702</strain>
    </source>
</reference>
<feature type="transmembrane region" description="Helical" evidence="1">
    <location>
        <begin position="91"/>
        <end position="111"/>
    </location>
</feature>
<dbReference type="Proteomes" id="UP001500683">
    <property type="component" value="Unassembled WGS sequence"/>
</dbReference>
<organism evidence="2 3">
    <name type="scientific">Actinomadura miaoliensis</name>
    <dbReference type="NCBI Taxonomy" id="430685"/>
    <lineage>
        <taxon>Bacteria</taxon>
        <taxon>Bacillati</taxon>
        <taxon>Actinomycetota</taxon>
        <taxon>Actinomycetes</taxon>
        <taxon>Streptosporangiales</taxon>
        <taxon>Thermomonosporaceae</taxon>
        <taxon>Actinomadura</taxon>
    </lineage>
</organism>
<comment type="caution">
    <text evidence="2">The sequence shown here is derived from an EMBL/GenBank/DDBJ whole genome shotgun (WGS) entry which is preliminary data.</text>
</comment>
<keyword evidence="3" id="KW-1185">Reference proteome</keyword>
<gene>
    <name evidence="2" type="ORF">GCM10022214_79160</name>
</gene>
<evidence type="ECO:0000256" key="1">
    <source>
        <dbReference type="SAM" id="Phobius"/>
    </source>
</evidence>
<proteinExistence type="predicted"/>
<keyword evidence="1" id="KW-0812">Transmembrane</keyword>
<protein>
    <submittedName>
        <fullName evidence="2">Uncharacterized protein</fullName>
    </submittedName>
</protein>
<keyword evidence="1" id="KW-1133">Transmembrane helix</keyword>
<evidence type="ECO:0000313" key="2">
    <source>
        <dbReference type="EMBL" id="GAA4101553.1"/>
    </source>
</evidence>
<accession>A0ABP7X0X2</accession>
<name>A0ABP7X0X2_9ACTN</name>
<keyword evidence="1" id="KW-0472">Membrane</keyword>
<sequence length="149" mass="15083">MTRTAAAASQRRHGLAGLLVALFVVAGLVSSYGLGHGAPLRVCTQHALSVPSEVADALAGGPPEQAHPAHPAATPLATTLKAPVDLPPLSPAHACLCLAVLISLLTLALAVGRRPMRALLAPRGHRVLAPQATGPPSPPSLASLQVLRL</sequence>
<dbReference type="RefSeq" id="WP_344957881.1">
    <property type="nucleotide sequence ID" value="NZ_BAAAZG010000062.1"/>
</dbReference>
<dbReference type="EMBL" id="BAAAZG010000062">
    <property type="protein sequence ID" value="GAA4101553.1"/>
    <property type="molecule type" value="Genomic_DNA"/>
</dbReference>
<evidence type="ECO:0000313" key="3">
    <source>
        <dbReference type="Proteomes" id="UP001500683"/>
    </source>
</evidence>